<organism evidence="1 2">
    <name type="scientific">Steinernema hermaphroditum</name>
    <dbReference type="NCBI Taxonomy" id="289476"/>
    <lineage>
        <taxon>Eukaryota</taxon>
        <taxon>Metazoa</taxon>
        <taxon>Ecdysozoa</taxon>
        <taxon>Nematoda</taxon>
        <taxon>Chromadorea</taxon>
        <taxon>Rhabditida</taxon>
        <taxon>Tylenchina</taxon>
        <taxon>Panagrolaimomorpha</taxon>
        <taxon>Strongyloidoidea</taxon>
        <taxon>Steinernematidae</taxon>
        <taxon>Steinernema</taxon>
    </lineage>
</organism>
<evidence type="ECO:0000313" key="1">
    <source>
        <dbReference type="EMBL" id="KAK0401776.1"/>
    </source>
</evidence>
<dbReference type="GO" id="GO:0019825">
    <property type="term" value="F:oxygen binding"/>
    <property type="evidence" value="ECO:0007669"/>
    <property type="project" value="InterPro"/>
</dbReference>
<accession>A0AA39LL52</accession>
<keyword evidence="2" id="KW-1185">Reference proteome</keyword>
<dbReference type="GO" id="GO:0020037">
    <property type="term" value="F:heme binding"/>
    <property type="evidence" value="ECO:0007669"/>
    <property type="project" value="InterPro"/>
</dbReference>
<evidence type="ECO:0000313" key="2">
    <source>
        <dbReference type="Proteomes" id="UP001175271"/>
    </source>
</evidence>
<gene>
    <name evidence="1" type="ORF">QR680_015963</name>
</gene>
<dbReference type="CDD" id="cd01040">
    <property type="entry name" value="Mb-like"/>
    <property type="match status" value="1"/>
</dbReference>
<dbReference type="AlphaFoldDB" id="A0AA39LL52"/>
<proteinExistence type="predicted"/>
<dbReference type="InterPro" id="IPR012292">
    <property type="entry name" value="Globin/Proto"/>
</dbReference>
<sequence length="223" mass="26395">MSFYNIFCSAFCVGNSKQKRTTKNASIHPQQVVSVITAKSQSPFHAEDRFVPFTQLTITSQHVEILKKYWEEVIVVQRKDIFHKTMLFSIEASPKLNEIIACQKYCVRDLTQWPKLHRICQAQFDFFHNLIFNLNCDPAAVEKEAIKLGKTHCEYAKYGLKPQFLDIWTQQFLNLAERLKIKDPEERKLFLDAWLNLISYIVEWMNYSYAKHMSEQRQKCPYQ</sequence>
<protein>
    <recommendedName>
        <fullName evidence="3">Globin family profile domain-containing protein</fullName>
    </recommendedName>
</protein>
<dbReference type="InterPro" id="IPR044399">
    <property type="entry name" value="Mb-like_M"/>
</dbReference>
<dbReference type="EMBL" id="JAUCMV010000004">
    <property type="protein sequence ID" value="KAK0401776.1"/>
    <property type="molecule type" value="Genomic_DNA"/>
</dbReference>
<name>A0AA39LL52_9BILA</name>
<comment type="caution">
    <text evidence="1">The sequence shown here is derived from an EMBL/GenBank/DDBJ whole genome shotgun (WGS) entry which is preliminary data.</text>
</comment>
<dbReference type="Proteomes" id="UP001175271">
    <property type="component" value="Unassembled WGS sequence"/>
</dbReference>
<reference evidence="1" key="1">
    <citation type="submission" date="2023-06" db="EMBL/GenBank/DDBJ databases">
        <title>Genomic analysis of the entomopathogenic nematode Steinernema hermaphroditum.</title>
        <authorList>
            <person name="Schwarz E.M."/>
            <person name="Heppert J.K."/>
            <person name="Baniya A."/>
            <person name="Schwartz H.T."/>
            <person name="Tan C.-H."/>
            <person name="Antoshechkin I."/>
            <person name="Sternberg P.W."/>
            <person name="Goodrich-Blair H."/>
            <person name="Dillman A.R."/>
        </authorList>
    </citation>
    <scope>NUCLEOTIDE SEQUENCE</scope>
    <source>
        <strain evidence="1">PS9179</strain>
        <tissue evidence="1">Whole animal</tissue>
    </source>
</reference>
<evidence type="ECO:0008006" key="3">
    <source>
        <dbReference type="Google" id="ProtNLM"/>
    </source>
</evidence>
<dbReference type="Gene3D" id="1.10.490.10">
    <property type="entry name" value="Globins"/>
    <property type="match status" value="1"/>
</dbReference>